<dbReference type="PANTHER" id="PTHR37293">
    <property type="entry name" value="PHAGE REPLICATION PROTEIN-RELATED"/>
    <property type="match status" value="1"/>
</dbReference>
<dbReference type="STRING" id="1423776.FD04_GL001019"/>
<keyword evidence="6" id="KW-1185">Reference proteome</keyword>
<dbReference type="Pfam" id="PF21984">
    <property type="entry name" value="DnaD_N"/>
    <property type="match status" value="1"/>
</dbReference>
<reference evidence="5 6" key="1">
    <citation type="journal article" date="2015" name="Genome Announc.">
        <title>Expanding the biotechnology potential of lactobacilli through comparative genomics of 213 strains and associated genera.</title>
        <authorList>
            <person name="Sun Z."/>
            <person name="Harris H.M."/>
            <person name="McCann A."/>
            <person name="Guo C."/>
            <person name="Argimon S."/>
            <person name="Zhang W."/>
            <person name="Yang X."/>
            <person name="Jeffery I.B."/>
            <person name="Cooney J.C."/>
            <person name="Kagawa T.F."/>
            <person name="Liu W."/>
            <person name="Song Y."/>
            <person name="Salvetti E."/>
            <person name="Wrobel A."/>
            <person name="Rasinkangas P."/>
            <person name="Parkhill J."/>
            <person name="Rea M.C."/>
            <person name="O'Sullivan O."/>
            <person name="Ritari J."/>
            <person name="Douillard F.P."/>
            <person name="Paul Ross R."/>
            <person name="Yang R."/>
            <person name="Briner A.E."/>
            <person name="Felis G.E."/>
            <person name="de Vos W.M."/>
            <person name="Barrangou R."/>
            <person name="Klaenhammer T.R."/>
            <person name="Caufield P.W."/>
            <person name="Cui Y."/>
            <person name="Zhang H."/>
            <person name="O'Toole P.W."/>
        </authorList>
    </citation>
    <scope>NUCLEOTIDE SEQUENCE [LARGE SCALE GENOMIC DNA]</scope>
    <source>
        <strain evidence="5 6">DSM 19909</strain>
    </source>
</reference>
<feature type="compositionally biased region" description="Polar residues" evidence="2">
    <location>
        <begin position="211"/>
        <end position="221"/>
    </location>
</feature>
<dbReference type="InterPro" id="IPR036388">
    <property type="entry name" value="WH-like_DNA-bd_sf"/>
</dbReference>
<name>A0A0R1M002_9LACO</name>
<sequence>MTMDEFAKALFKSGITSVPTLLLQHYREIGMTNTEFLIYLQIKSFSDRGVSFPATEVLAKSVGVSDNELFQTLHTMIAKHLMQINTVQQKGQLAKDAYDFSQLYEKLSTYVSQRQQQRVDQQIDTDRDAIFQQIEEEFGRPLSPIELQSISKWLDEDHYSASLIQLALKETVLNQVYSLKYMDRILLSWEKKHITTPQQVQQERENRQKKQAPQPTRSNGNAPLPKIPTFKIDDNRS</sequence>
<dbReference type="AlphaFoldDB" id="A0A0R1M002"/>
<evidence type="ECO:0000259" key="3">
    <source>
        <dbReference type="Pfam" id="PF07261"/>
    </source>
</evidence>
<evidence type="ECO:0000256" key="2">
    <source>
        <dbReference type="SAM" id="MobiDB-lite"/>
    </source>
</evidence>
<dbReference type="Gene3D" id="1.10.10.10">
    <property type="entry name" value="Winged helix-like DNA-binding domain superfamily/Winged helix DNA-binding domain"/>
    <property type="match status" value="1"/>
</dbReference>
<dbReference type="PANTHER" id="PTHR37293:SF6">
    <property type="entry name" value="DNA REPLICATION PROTEIN DNAD"/>
    <property type="match status" value="1"/>
</dbReference>
<dbReference type="NCBIfam" id="TIGR01446">
    <property type="entry name" value="DnaD_dom"/>
    <property type="match status" value="1"/>
</dbReference>
<evidence type="ECO:0000256" key="1">
    <source>
        <dbReference type="ARBA" id="ARBA00093462"/>
    </source>
</evidence>
<dbReference type="InterPro" id="IPR006343">
    <property type="entry name" value="DnaB/C_C"/>
</dbReference>
<evidence type="ECO:0000313" key="5">
    <source>
        <dbReference type="EMBL" id="KRK98042.1"/>
    </source>
</evidence>
<dbReference type="InterPro" id="IPR053843">
    <property type="entry name" value="DnaD_N"/>
</dbReference>
<evidence type="ECO:0000313" key="6">
    <source>
        <dbReference type="Proteomes" id="UP000051160"/>
    </source>
</evidence>
<organism evidence="5 6">
    <name type="scientific">Secundilactobacillus odoratitofui DSM 19909 = JCM 15043</name>
    <dbReference type="NCBI Taxonomy" id="1423776"/>
    <lineage>
        <taxon>Bacteria</taxon>
        <taxon>Bacillati</taxon>
        <taxon>Bacillota</taxon>
        <taxon>Bacilli</taxon>
        <taxon>Lactobacillales</taxon>
        <taxon>Lactobacillaceae</taxon>
        <taxon>Secundilactobacillus</taxon>
    </lineage>
</organism>
<dbReference type="Proteomes" id="UP000051160">
    <property type="component" value="Unassembled WGS sequence"/>
</dbReference>
<dbReference type="SUPFAM" id="SSF158499">
    <property type="entry name" value="DnaD domain-like"/>
    <property type="match status" value="1"/>
</dbReference>
<dbReference type="InterPro" id="IPR053162">
    <property type="entry name" value="DnaD"/>
</dbReference>
<comment type="caution">
    <text evidence="5">The sequence shown here is derived from an EMBL/GenBank/DDBJ whole genome shotgun (WGS) entry which is preliminary data.</text>
</comment>
<dbReference type="InterPro" id="IPR034829">
    <property type="entry name" value="DnaD-like_sf"/>
</dbReference>
<gene>
    <name evidence="5" type="ORF">FD04_GL001019</name>
</gene>
<dbReference type="Gene3D" id="1.10.10.630">
    <property type="entry name" value="DnaD domain-like"/>
    <property type="match status" value="1"/>
</dbReference>
<dbReference type="Pfam" id="PF07261">
    <property type="entry name" value="DnaB_2"/>
    <property type="match status" value="1"/>
</dbReference>
<feature type="domain" description="DnaD N-terminal" evidence="4">
    <location>
        <begin position="18"/>
        <end position="117"/>
    </location>
</feature>
<dbReference type="PATRIC" id="fig|1423776.4.peg.1028"/>
<evidence type="ECO:0000259" key="4">
    <source>
        <dbReference type="Pfam" id="PF21984"/>
    </source>
</evidence>
<feature type="domain" description="DnaB/C C-terminal" evidence="3">
    <location>
        <begin position="131"/>
        <end position="203"/>
    </location>
</feature>
<dbReference type="EMBL" id="AZEE01000028">
    <property type="protein sequence ID" value="KRK98042.1"/>
    <property type="molecule type" value="Genomic_DNA"/>
</dbReference>
<proteinExistence type="inferred from homology"/>
<protein>
    <submittedName>
        <fullName evidence="5">Primosome component related protein</fullName>
    </submittedName>
</protein>
<accession>A0A0R1M002</accession>
<feature type="region of interest" description="Disordered" evidence="2">
    <location>
        <begin position="196"/>
        <end position="237"/>
    </location>
</feature>
<comment type="similarity">
    <text evidence="1">Belongs to the DnaB/DnaD family.</text>
</comment>